<name>A0A1G5BEU3_9FLAO</name>
<proteinExistence type="predicted"/>
<organism evidence="1 2">
    <name type="scientific">Flavobacterium caeni</name>
    <dbReference type="NCBI Taxonomy" id="490189"/>
    <lineage>
        <taxon>Bacteria</taxon>
        <taxon>Pseudomonadati</taxon>
        <taxon>Bacteroidota</taxon>
        <taxon>Flavobacteriia</taxon>
        <taxon>Flavobacteriales</taxon>
        <taxon>Flavobacteriaceae</taxon>
        <taxon>Flavobacterium</taxon>
    </lineage>
</organism>
<dbReference type="EMBL" id="FMVF01000002">
    <property type="protein sequence ID" value="SCX88658.1"/>
    <property type="molecule type" value="Genomic_DNA"/>
</dbReference>
<dbReference type="InterPro" id="IPR054207">
    <property type="entry name" value="DUF6913"/>
</dbReference>
<keyword evidence="2" id="KW-1185">Reference proteome</keyword>
<accession>A0A1G5BEU3</accession>
<gene>
    <name evidence="1" type="ORF">SAMN02927903_00352</name>
</gene>
<evidence type="ECO:0000313" key="1">
    <source>
        <dbReference type="EMBL" id="SCX88658.1"/>
    </source>
</evidence>
<dbReference type="RefSeq" id="WP_091140575.1">
    <property type="nucleotide sequence ID" value="NZ_FMVF01000002.1"/>
</dbReference>
<dbReference type="Proteomes" id="UP000199354">
    <property type="component" value="Unassembled WGS sequence"/>
</dbReference>
<dbReference type="STRING" id="490189.SAMN02927903_00352"/>
<evidence type="ECO:0000313" key="2">
    <source>
        <dbReference type="Proteomes" id="UP000199354"/>
    </source>
</evidence>
<dbReference type="OrthoDB" id="1430532at2"/>
<dbReference type="Pfam" id="PF21857">
    <property type="entry name" value="DUF6913"/>
    <property type="match status" value="1"/>
</dbReference>
<dbReference type="AlphaFoldDB" id="A0A1G5BEU3"/>
<sequence>MFLSYIKNFFTQKIVKKSLSNAKLDAAQETIKTVGIIFDESYFYEKQALMAELVKNGIQENHIKVLVFKNKIKKNEQFDYPVFSHKDLSWQATFHNSAVKEFIAQRFDLLINYYDVEKSALMIVSNQSKAKFKVGFASIDKKLNHFMIDTAAENYQLFVEELFKYLKILNKI</sequence>
<reference evidence="1 2" key="1">
    <citation type="submission" date="2016-10" db="EMBL/GenBank/DDBJ databases">
        <authorList>
            <person name="de Groot N.N."/>
        </authorList>
    </citation>
    <scope>NUCLEOTIDE SEQUENCE [LARGE SCALE GENOMIC DNA]</scope>
    <source>
        <strain evidence="1 2">CGMCC 1.7031</strain>
    </source>
</reference>
<protein>
    <submittedName>
        <fullName evidence="1">Uncharacterized protein</fullName>
    </submittedName>
</protein>